<accession>A0A6N2SSL8</accession>
<keyword evidence="5" id="KW-1003">Cell membrane</keyword>
<evidence type="ECO:0000256" key="6">
    <source>
        <dbReference type="ARBA" id="ARBA00022692"/>
    </source>
</evidence>
<dbReference type="InterPro" id="IPR051327">
    <property type="entry name" value="MATE_MepA_subfamily"/>
</dbReference>
<dbReference type="RefSeq" id="WP_003022586.1">
    <property type="nucleotide sequence ID" value="NZ_CACRSY010000008.1"/>
</dbReference>
<dbReference type="GO" id="GO:0042910">
    <property type="term" value="F:xenobiotic transmembrane transporter activity"/>
    <property type="evidence" value="ECO:0007669"/>
    <property type="project" value="InterPro"/>
</dbReference>
<feature type="transmembrane region" description="Helical" evidence="10">
    <location>
        <begin position="199"/>
        <end position="221"/>
    </location>
</feature>
<evidence type="ECO:0000256" key="3">
    <source>
        <dbReference type="ARBA" id="ARBA00022106"/>
    </source>
</evidence>
<dbReference type="NCBIfam" id="TIGR00797">
    <property type="entry name" value="matE"/>
    <property type="match status" value="1"/>
</dbReference>
<dbReference type="GO" id="GO:0005886">
    <property type="term" value="C:plasma membrane"/>
    <property type="evidence" value="ECO:0007669"/>
    <property type="project" value="UniProtKB-SubCell"/>
</dbReference>
<sequence length="456" mass="49238">MLKHKITQEEKFQMMTTAPIPSLIGKMAVPTIISMLITSIYNIADTFFVSRLGTSATASVGIVFPVMAIIQALGFFFGHGSGNSISRRLGAKDTERAEQLAGIGFFSAFLCGLCVTVLGLLFLEPLSLLLGSTSTILPYTKDYLGIILLGAPYMTAQLVLNNQLRFQGNAFYAMIGITSGGILNIFLDPLFIFKFNMGVSGAALATILSQFVSFLLLLWGIKISGCIPLKLKSMKYLKYNLKIIAQGGLPSLFRQGLGSISILALNLAANPYGDAAIAAMSIVSRISQFAISALIGFGQGFQPVCGFNYGAKKFSRVREAFWFCVKVSTVVLIFIGITGFLFAGSLISVFRKDDLQVIVIGTVALRMQCVALPLSGWVIMNNMMTQTIGKTFKASLLAAARQGIFFVPAVLVLPPLLGILGIQMAQPVADICAFLLAVVINRSIMKEMKEEEKAYE</sequence>
<dbReference type="AlphaFoldDB" id="A0A6N2SSL8"/>
<keyword evidence="9" id="KW-0046">Antibiotic resistance</keyword>
<dbReference type="CDD" id="cd13143">
    <property type="entry name" value="MATE_MepA_like"/>
    <property type="match status" value="1"/>
</dbReference>
<organism evidence="11">
    <name type="scientific">Blautia hansenii</name>
    <name type="common">Ruminococcus hansenii</name>
    <dbReference type="NCBI Taxonomy" id="1322"/>
    <lineage>
        <taxon>Bacteria</taxon>
        <taxon>Bacillati</taxon>
        <taxon>Bacillota</taxon>
        <taxon>Clostridia</taxon>
        <taxon>Lachnospirales</taxon>
        <taxon>Lachnospiraceae</taxon>
        <taxon>Blautia</taxon>
    </lineage>
</organism>
<dbReference type="InterPro" id="IPR045070">
    <property type="entry name" value="MATE_MepA-like"/>
</dbReference>
<feature type="transmembrane region" description="Helical" evidence="10">
    <location>
        <begin position="100"/>
        <end position="123"/>
    </location>
</feature>
<keyword evidence="8 10" id="KW-0472">Membrane</keyword>
<reference evidence="11" key="1">
    <citation type="submission" date="2019-11" db="EMBL/GenBank/DDBJ databases">
        <authorList>
            <person name="Feng L."/>
        </authorList>
    </citation>
    <scope>NUCLEOTIDE SEQUENCE</scope>
    <source>
        <strain evidence="11">BhanseniiLFYP23</strain>
    </source>
</reference>
<dbReference type="Pfam" id="PF01554">
    <property type="entry name" value="MatE"/>
    <property type="match status" value="2"/>
</dbReference>
<evidence type="ECO:0000256" key="8">
    <source>
        <dbReference type="ARBA" id="ARBA00023136"/>
    </source>
</evidence>
<dbReference type="PANTHER" id="PTHR43823">
    <property type="entry name" value="SPORULATION PROTEIN YKVU"/>
    <property type="match status" value="1"/>
</dbReference>
<keyword evidence="7 10" id="KW-1133">Transmembrane helix</keyword>
<dbReference type="InterPro" id="IPR002528">
    <property type="entry name" value="MATE_fam"/>
</dbReference>
<dbReference type="InterPro" id="IPR048279">
    <property type="entry name" value="MdtK-like"/>
</dbReference>
<dbReference type="PANTHER" id="PTHR43823:SF3">
    <property type="entry name" value="MULTIDRUG EXPORT PROTEIN MEPA"/>
    <property type="match status" value="1"/>
</dbReference>
<comment type="similarity">
    <text evidence="2">Belongs to the multi antimicrobial extrusion (MATE) (TC 2.A.66.1) family. MepA subfamily.</text>
</comment>
<feature type="transmembrane region" description="Helical" evidence="10">
    <location>
        <begin position="172"/>
        <end position="193"/>
    </location>
</feature>
<feature type="transmembrane region" description="Helical" evidence="10">
    <location>
        <begin position="355"/>
        <end position="380"/>
    </location>
</feature>
<feature type="transmembrane region" description="Helical" evidence="10">
    <location>
        <begin position="56"/>
        <end position="79"/>
    </location>
</feature>
<comment type="subcellular location">
    <subcellularLocation>
        <location evidence="1">Cell membrane</location>
        <topology evidence="1">Multi-pass membrane protein</topology>
    </subcellularLocation>
</comment>
<protein>
    <recommendedName>
        <fullName evidence="3">Multidrug export protein MepA</fullName>
    </recommendedName>
</protein>
<dbReference type="PIRSF" id="PIRSF006603">
    <property type="entry name" value="DinF"/>
    <property type="match status" value="1"/>
</dbReference>
<name>A0A6N2SSL8_BLAHA</name>
<evidence type="ECO:0000256" key="1">
    <source>
        <dbReference type="ARBA" id="ARBA00004651"/>
    </source>
</evidence>
<evidence type="ECO:0000256" key="10">
    <source>
        <dbReference type="SAM" id="Phobius"/>
    </source>
</evidence>
<keyword evidence="4" id="KW-0813">Transport</keyword>
<evidence type="ECO:0000256" key="4">
    <source>
        <dbReference type="ARBA" id="ARBA00022448"/>
    </source>
</evidence>
<keyword evidence="6 10" id="KW-0812">Transmembrane</keyword>
<dbReference type="GO" id="GO:0015297">
    <property type="term" value="F:antiporter activity"/>
    <property type="evidence" value="ECO:0007669"/>
    <property type="project" value="InterPro"/>
</dbReference>
<evidence type="ECO:0000256" key="9">
    <source>
        <dbReference type="ARBA" id="ARBA00023251"/>
    </source>
</evidence>
<evidence type="ECO:0000256" key="7">
    <source>
        <dbReference type="ARBA" id="ARBA00022989"/>
    </source>
</evidence>
<dbReference type="EMBL" id="CACRSY010000008">
    <property type="protein sequence ID" value="VYS94790.1"/>
    <property type="molecule type" value="Genomic_DNA"/>
</dbReference>
<feature type="transmembrane region" description="Helical" evidence="10">
    <location>
        <begin position="143"/>
        <end position="160"/>
    </location>
</feature>
<evidence type="ECO:0000256" key="5">
    <source>
        <dbReference type="ARBA" id="ARBA00022475"/>
    </source>
</evidence>
<feature type="transmembrane region" description="Helical" evidence="10">
    <location>
        <begin position="320"/>
        <end position="343"/>
    </location>
</feature>
<evidence type="ECO:0000256" key="2">
    <source>
        <dbReference type="ARBA" id="ARBA00008417"/>
    </source>
</evidence>
<dbReference type="GO" id="GO:0046677">
    <property type="term" value="P:response to antibiotic"/>
    <property type="evidence" value="ECO:0007669"/>
    <property type="project" value="UniProtKB-KW"/>
</dbReference>
<feature type="transmembrane region" description="Helical" evidence="10">
    <location>
        <begin position="20"/>
        <end position="44"/>
    </location>
</feature>
<proteinExistence type="inferred from homology"/>
<evidence type="ECO:0000313" key="11">
    <source>
        <dbReference type="EMBL" id="VYS94790.1"/>
    </source>
</evidence>
<gene>
    <name evidence="11" type="primary">mepA_14</name>
    <name evidence="11" type="ORF">BHLFYP23_02197</name>
</gene>